<reference evidence="3" key="1">
    <citation type="submission" date="2025-08" db="UniProtKB">
        <authorList>
            <consortium name="RefSeq"/>
        </authorList>
    </citation>
    <scope>IDENTIFICATION</scope>
</reference>
<dbReference type="CDD" id="cd15800">
    <property type="entry name" value="PMEI-like_2"/>
    <property type="match status" value="1"/>
</dbReference>
<proteinExistence type="predicted"/>
<organism evidence="3">
    <name type="scientific">Nicotiana tabacum</name>
    <name type="common">Common tobacco</name>
    <dbReference type="NCBI Taxonomy" id="4097"/>
    <lineage>
        <taxon>Eukaryota</taxon>
        <taxon>Viridiplantae</taxon>
        <taxon>Streptophyta</taxon>
        <taxon>Embryophyta</taxon>
        <taxon>Tracheophyta</taxon>
        <taxon>Spermatophyta</taxon>
        <taxon>Magnoliopsida</taxon>
        <taxon>eudicotyledons</taxon>
        <taxon>Gunneridae</taxon>
        <taxon>Pentapetalae</taxon>
        <taxon>asterids</taxon>
        <taxon>lamiids</taxon>
        <taxon>Solanales</taxon>
        <taxon>Solanaceae</taxon>
        <taxon>Nicotianoideae</taxon>
        <taxon>Nicotianeae</taxon>
        <taxon>Nicotiana</taxon>
    </lineage>
</organism>
<protein>
    <recommendedName>
        <fullName evidence="2">Pectinesterase inhibitor domain-containing protein</fullName>
    </recommendedName>
</protein>
<sequence>MALHNQILLLISLSFLVFQLNIATPSPSPAPISYISSSPNGSPSTQNVEIPTNDQVSLGNKDAVNHYVDSLMEKTVSKTENFIDSVVEKRLSDPAADPFAKDCLLVCKEVYENAVDAMKKTIEDVNRGSYYSANVDLSALTTDLETCMDCIKEIYGDDQEFMSFDDWAGKITEDALEKIVGFSS</sequence>
<accession>A0A1S4DDY2</accession>
<dbReference type="InterPro" id="IPR035513">
    <property type="entry name" value="Invertase/methylesterase_inhib"/>
</dbReference>
<dbReference type="Gene3D" id="1.20.140.40">
    <property type="entry name" value="Invertase/pectin methylesterase inhibitor family protein"/>
    <property type="match status" value="1"/>
</dbReference>
<evidence type="ECO:0000313" key="3">
    <source>
        <dbReference type="RefSeq" id="XP_016511543.1"/>
    </source>
</evidence>
<feature type="signal peptide" evidence="1">
    <location>
        <begin position="1"/>
        <end position="23"/>
    </location>
</feature>
<dbReference type="AlphaFoldDB" id="A0A1S4DDY2"/>
<keyword evidence="1" id="KW-0732">Signal</keyword>
<gene>
    <name evidence="3" type="primary">LOC107828693</name>
</gene>
<dbReference type="Pfam" id="PF04043">
    <property type="entry name" value="PMEI"/>
    <property type="match status" value="1"/>
</dbReference>
<dbReference type="GO" id="GO:0009505">
    <property type="term" value="C:plant-type cell wall"/>
    <property type="evidence" value="ECO:0000318"/>
    <property type="project" value="GO_Central"/>
</dbReference>
<dbReference type="SUPFAM" id="SSF101148">
    <property type="entry name" value="Plant invertase/pectin methylesterase inhibitor"/>
    <property type="match status" value="1"/>
</dbReference>
<dbReference type="PaxDb" id="4097-A0A1S4DDY2"/>
<name>A0A1S4DDY2_TOBAC</name>
<dbReference type="GO" id="GO:0009827">
    <property type="term" value="P:plant-type cell wall modification"/>
    <property type="evidence" value="ECO:0000318"/>
    <property type="project" value="GO_Central"/>
</dbReference>
<dbReference type="InterPro" id="IPR006501">
    <property type="entry name" value="Pectinesterase_inhib_dom"/>
</dbReference>
<dbReference type="RefSeq" id="XP_016511543.1">
    <property type="nucleotide sequence ID" value="XM_016656057.1"/>
</dbReference>
<dbReference type="KEGG" id="nta:107828693"/>
<dbReference type="GO" id="GO:0004857">
    <property type="term" value="F:enzyme inhibitor activity"/>
    <property type="evidence" value="ECO:0000318"/>
    <property type="project" value="GO_Central"/>
</dbReference>
<evidence type="ECO:0000259" key="2">
    <source>
        <dbReference type="Pfam" id="PF04043"/>
    </source>
</evidence>
<feature type="chain" id="PRO_5010383906" description="Pectinesterase inhibitor domain-containing protein" evidence="1">
    <location>
        <begin position="24"/>
        <end position="184"/>
    </location>
</feature>
<dbReference type="OrthoDB" id="1915198at2759"/>
<feature type="domain" description="Pectinesterase inhibitor" evidence="2">
    <location>
        <begin position="66"/>
        <end position="154"/>
    </location>
</feature>
<evidence type="ECO:0000256" key="1">
    <source>
        <dbReference type="SAM" id="SignalP"/>
    </source>
</evidence>